<dbReference type="PANTHER" id="PTHR36156">
    <property type="entry name" value="SLR2101 PROTEIN"/>
    <property type="match status" value="1"/>
</dbReference>
<dbReference type="Gene3D" id="2.60.120.10">
    <property type="entry name" value="Jelly Rolls"/>
    <property type="match status" value="1"/>
</dbReference>
<dbReference type="CDD" id="cd02231">
    <property type="entry name" value="cupin_BLL6423-like"/>
    <property type="match status" value="1"/>
</dbReference>
<dbReference type="InterPro" id="IPR014710">
    <property type="entry name" value="RmlC-like_jellyroll"/>
</dbReference>
<dbReference type="AlphaFoldDB" id="A0A5C2RXL4"/>
<reference evidence="2" key="1">
    <citation type="journal article" date="2018" name="Genome Biol. Evol.">
        <title>Genomics and development of Lentinus tigrinus, a white-rot wood-decaying mushroom with dimorphic fruiting bodies.</title>
        <authorList>
            <person name="Wu B."/>
            <person name="Xu Z."/>
            <person name="Knudson A."/>
            <person name="Carlson A."/>
            <person name="Chen N."/>
            <person name="Kovaka S."/>
            <person name="LaButti K."/>
            <person name="Lipzen A."/>
            <person name="Pennachio C."/>
            <person name="Riley R."/>
            <person name="Schakwitz W."/>
            <person name="Umezawa K."/>
            <person name="Ohm R.A."/>
            <person name="Grigoriev I.V."/>
            <person name="Nagy L.G."/>
            <person name="Gibbons J."/>
            <person name="Hibbett D."/>
        </authorList>
    </citation>
    <scope>NUCLEOTIDE SEQUENCE [LARGE SCALE GENOMIC DNA]</scope>
    <source>
        <strain evidence="2">ALCF2SS1-6</strain>
    </source>
</reference>
<name>A0A5C2RXL4_9APHY</name>
<dbReference type="SUPFAM" id="SSF51182">
    <property type="entry name" value="RmlC-like cupins"/>
    <property type="match status" value="1"/>
</dbReference>
<dbReference type="InterPro" id="IPR013096">
    <property type="entry name" value="Cupin_2"/>
</dbReference>
<dbReference type="OrthoDB" id="5840532at2759"/>
<dbReference type="InterPro" id="IPR011051">
    <property type="entry name" value="RmlC_Cupin_sf"/>
</dbReference>
<evidence type="ECO:0000259" key="1">
    <source>
        <dbReference type="Pfam" id="PF07883"/>
    </source>
</evidence>
<dbReference type="PANTHER" id="PTHR36156:SF2">
    <property type="entry name" value="CUPIN TYPE-2 DOMAIN-CONTAINING PROTEIN"/>
    <property type="match status" value="1"/>
</dbReference>
<evidence type="ECO:0000313" key="2">
    <source>
        <dbReference type="EMBL" id="RPD55801.1"/>
    </source>
</evidence>
<dbReference type="STRING" id="1328759.A0A5C2RXL4"/>
<accession>A0A5C2RXL4</accession>
<organism evidence="2 3">
    <name type="scientific">Lentinus tigrinus ALCF2SS1-6</name>
    <dbReference type="NCBI Taxonomy" id="1328759"/>
    <lineage>
        <taxon>Eukaryota</taxon>
        <taxon>Fungi</taxon>
        <taxon>Dikarya</taxon>
        <taxon>Basidiomycota</taxon>
        <taxon>Agaricomycotina</taxon>
        <taxon>Agaricomycetes</taxon>
        <taxon>Polyporales</taxon>
        <taxon>Polyporaceae</taxon>
        <taxon>Lentinus</taxon>
    </lineage>
</organism>
<dbReference type="Pfam" id="PF07883">
    <property type="entry name" value="Cupin_2"/>
    <property type="match status" value="1"/>
</dbReference>
<dbReference type="Proteomes" id="UP000313359">
    <property type="component" value="Unassembled WGS sequence"/>
</dbReference>
<keyword evidence="3" id="KW-1185">Reference proteome</keyword>
<gene>
    <name evidence="2" type="ORF">L227DRAFT_614936</name>
</gene>
<protein>
    <recommendedName>
        <fullName evidence="1">Cupin type-2 domain-containing protein</fullName>
    </recommendedName>
</protein>
<proteinExistence type="predicted"/>
<sequence length="175" mass="18694">MAAESVANPLSDLRRVVTGHRGDGVAVVKSDKVMESSANQKFQGVSAGPIWRTGSLPVNDNNDETDGATREATGDLGLVVKGGTNLLFTDLAPGATASMHRTSSLDHNILISGKVILIMEDGSETVFENPGDVVVQRGTMHAWRNPGPEWVRWITVVYDAQPAVVNDVALDPYVE</sequence>
<evidence type="ECO:0000313" key="3">
    <source>
        <dbReference type="Proteomes" id="UP000313359"/>
    </source>
</evidence>
<dbReference type="InterPro" id="IPR047142">
    <property type="entry name" value="OryJ/VirC-like"/>
</dbReference>
<dbReference type="Gene3D" id="2.20.70.150">
    <property type="match status" value="1"/>
</dbReference>
<feature type="domain" description="Cupin type-2" evidence="1">
    <location>
        <begin position="89"/>
        <end position="157"/>
    </location>
</feature>
<dbReference type="EMBL" id="ML122292">
    <property type="protein sequence ID" value="RPD55801.1"/>
    <property type="molecule type" value="Genomic_DNA"/>
</dbReference>